<dbReference type="RefSeq" id="WP_057073775.1">
    <property type="nucleotide sequence ID" value="NZ_JADAZL010000006.1"/>
</dbReference>
<dbReference type="EMBL" id="JADAZL010000006">
    <property type="protein sequence ID" value="MBE2165338.1"/>
    <property type="molecule type" value="Genomic_DNA"/>
</dbReference>
<dbReference type="PANTHER" id="PTHR30050">
    <property type="entry name" value="CHROMOSOMAL REPLICATION INITIATOR PROTEIN DNAA"/>
    <property type="match status" value="1"/>
</dbReference>
<proteinExistence type="predicted"/>
<dbReference type="Proteomes" id="UP000619170">
    <property type="component" value="Unassembled WGS sequence"/>
</dbReference>
<dbReference type="CDD" id="cd00009">
    <property type="entry name" value="AAA"/>
    <property type="match status" value="1"/>
</dbReference>
<dbReference type="SMART" id="SM00382">
    <property type="entry name" value="AAA"/>
    <property type="match status" value="1"/>
</dbReference>
<comment type="caution">
    <text evidence="2">The sequence shown here is derived from an EMBL/GenBank/DDBJ whole genome shotgun (WGS) entry which is preliminary data.</text>
</comment>
<organism evidence="2 3">
    <name type="scientific">Acinetobacter oleivorans</name>
    <dbReference type="NCBI Taxonomy" id="1148157"/>
    <lineage>
        <taxon>Bacteria</taxon>
        <taxon>Pseudomonadati</taxon>
        <taxon>Pseudomonadota</taxon>
        <taxon>Gammaproteobacteria</taxon>
        <taxon>Moraxellales</taxon>
        <taxon>Moraxellaceae</taxon>
        <taxon>Acinetobacter</taxon>
    </lineage>
</organism>
<keyword evidence="2" id="KW-0547">Nucleotide-binding</keyword>
<dbReference type="PRINTS" id="PR00051">
    <property type="entry name" value="DNAA"/>
</dbReference>
<accession>A0ABR9NKD3</accession>
<dbReference type="InterPro" id="IPR020591">
    <property type="entry name" value="Chromosome_initiator_DnaA-like"/>
</dbReference>
<dbReference type="InterPro" id="IPR027417">
    <property type="entry name" value="P-loop_NTPase"/>
</dbReference>
<keyword evidence="2" id="KW-0067">ATP-binding</keyword>
<name>A0ABR9NKD3_9GAMM</name>
<evidence type="ECO:0000313" key="3">
    <source>
        <dbReference type="Proteomes" id="UP000619170"/>
    </source>
</evidence>
<dbReference type="PANTHER" id="PTHR30050:SF4">
    <property type="entry name" value="ATP-BINDING PROTEIN RV3427C IN INSERTION SEQUENCE-RELATED"/>
    <property type="match status" value="1"/>
</dbReference>
<evidence type="ECO:0000259" key="1">
    <source>
        <dbReference type="SMART" id="SM00382"/>
    </source>
</evidence>
<dbReference type="Pfam" id="PF01695">
    <property type="entry name" value="IstB_IS21"/>
    <property type="match status" value="1"/>
</dbReference>
<gene>
    <name evidence="2" type="ORF">IIQ43_12470</name>
</gene>
<keyword evidence="3" id="KW-1185">Reference proteome</keyword>
<feature type="domain" description="AAA+ ATPase" evidence="1">
    <location>
        <begin position="105"/>
        <end position="239"/>
    </location>
</feature>
<dbReference type="InterPro" id="IPR003593">
    <property type="entry name" value="AAA+_ATPase"/>
</dbReference>
<evidence type="ECO:0000313" key="2">
    <source>
        <dbReference type="EMBL" id="MBE2165338.1"/>
    </source>
</evidence>
<dbReference type="SUPFAM" id="SSF52540">
    <property type="entry name" value="P-loop containing nucleoside triphosphate hydrolases"/>
    <property type="match status" value="1"/>
</dbReference>
<dbReference type="Gene3D" id="3.40.50.300">
    <property type="entry name" value="P-loop containing nucleotide triphosphate hydrolases"/>
    <property type="match status" value="1"/>
</dbReference>
<dbReference type="GO" id="GO:0005524">
    <property type="term" value="F:ATP binding"/>
    <property type="evidence" value="ECO:0007669"/>
    <property type="project" value="UniProtKB-KW"/>
</dbReference>
<protein>
    <submittedName>
        <fullName evidence="2">ATP-binding protein</fullName>
    </submittedName>
</protein>
<dbReference type="InterPro" id="IPR002611">
    <property type="entry name" value="IstB_ATP-bd"/>
</dbReference>
<sequence>MNSMPQKLEYKFSPTNQICNIHNENMINVHGRIVCQSCVEELMEQSNEKYESEKNNRILHLKMARAGIPKRHVNSGFGNYAVTHKGQDNARKTCEKFTMDFNGGDFRNLLLVGRTGTGKTHLGSSILKNIIIKNSEAIYVTSADLAEDIVGAYRRSGDSEEEALKRYVSKDLLIIDEYGLHDRAEKRPQLLESVHKVLLTRYDELKPTVVISNLSLSEVREDLGDRLWSRFQHDGLDIVECDWDDARIGGGKAQ</sequence>
<reference evidence="3" key="1">
    <citation type="submission" date="2023-07" db="EMBL/GenBank/DDBJ databases">
        <title>Acinetobacter oleivorans assembled AC1583.</title>
        <authorList>
            <person name="Yeo C.C."/>
        </authorList>
    </citation>
    <scope>NUCLEOTIDE SEQUENCE [LARGE SCALE GENOMIC DNA]</scope>
    <source>
        <strain evidence="3">AC1583</strain>
    </source>
</reference>